<dbReference type="PANTHER" id="PTHR10997:SF7">
    <property type="entry name" value="IMPORTIN-11"/>
    <property type="match status" value="1"/>
</dbReference>
<dbReference type="EMBL" id="CACTIH010005825">
    <property type="protein sequence ID" value="CAA3002258.1"/>
    <property type="molecule type" value="Genomic_DNA"/>
</dbReference>
<accession>A0A8S0TB82</accession>
<gene>
    <name evidence="5" type="ORF">OLEA9_A019109</name>
</gene>
<dbReference type="InterPro" id="IPR016024">
    <property type="entry name" value="ARM-type_fold"/>
</dbReference>
<dbReference type="InterPro" id="IPR011989">
    <property type="entry name" value="ARM-like"/>
</dbReference>
<keyword evidence="6" id="KW-1185">Reference proteome</keyword>
<dbReference type="SUPFAM" id="SSF48371">
    <property type="entry name" value="ARM repeat"/>
    <property type="match status" value="1"/>
</dbReference>
<dbReference type="Gramene" id="OE9A019109T1">
    <property type="protein sequence ID" value="OE9A019109C1"/>
    <property type="gene ID" value="OE9A019109"/>
</dbReference>
<dbReference type="Proteomes" id="UP000594638">
    <property type="component" value="Unassembled WGS sequence"/>
</dbReference>
<proteinExistence type="predicted"/>
<dbReference type="InterPro" id="IPR001494">
    <property type="entry name" value="Importin-beta_N"/>
</dbReference>
<evidence type="ECO:0000313" key="6">
    <source>
        <dbReference type="Proteomes" id="UP000594638"/>
    </source>
</evidence>
<dbReference type="GO" id="GO:0031267">
    <property type="term" value="F:small GTPase binding"/>
    <property type="evidence" value="ECO:0007669"/>
    <property type="project" value="InterPro"/>
</dbReference>
<keyword evidence="3" id="KW-0539">Nucleus</keyword>
<sequence length="217" mass="24113">MAVGAIFVESGGDGLGHGAGVGDNAVKLRVSPARGFTLTPPFAGSTITPLLFRRKPWPEVKTPDSSWYTLLFYLSHRSKISPSALVFLFSIALTQSTSNSLFQKSYGAVSIGLTYDVHIARQFIERIPSRNPRAGPEVITAKDLASQADVRLMASVYFKNSISRYWRNRRDSTGISNEEKLHLKKKLLSHLREENYQIATTLAVIISKIARIDYPKE</sequence>
<evidence type="ECO:0000256" key="1">
    <source>
        <dbReference type="ARBA" id="ARBA00004123"/>
    </source>
</evidence>
<dbReference type="AlphaFoldDB" id="A0A8S0TB82"/>
<keyword evidence="2" id="KW-0813">Transport</keyword>
<protein>
    <submittedName>
        <fullName evidence="5">Importin-11 isoform X1</fullName>
    </submittedName>
</protein>
<comment type="subcellular location">
    <subcellularLocation>
        <location evidence="1">Nucleus</location>
    </subcellularLocation>
</comment>
<feature type="domain" description="Importin N-terminal" evidence="4">
    <location>
        <begin position="120"/>
        <end position="193"/>
    </location>
</feature>
<evidence type="ECO:0000256" key="2">
    <source>
        <dbReference type="ARBA" id="ARBA00022448"/>
    </source>
</evidence>
<reference evidence="5 6" key="1">
    <citation type="submission" date="2019-12" db="EMBL/GenBank/DDBJ databases">
        <authorList>
            <person name="Alioto T."/>
            <person name="Alioto T."/>
            <person name="Gomez Garrido J."/>
        </authorList>
    </citation>
    <scope>NUCLEOTIDE SEQUENCE [LARGE SCALE GENOMIC DNA]</scope>
</reference>
<dbReference type="PROSITE" id="PS50166">
    <property type="entry name" value="IMPORTIN_B_NT"/>
    <property type="match status" value="1"/>
</dbReference>
<organism evidence="5 6">
    <name type="scientific">Olea europaea subsp. europaea</name>
    <dbReference type="NCBI Taxonomy" id="158383"/>
    <lineage>
        <taxon>Eukaryota</taxon>
        <taxon>Viridiplantae</taxon>
        <taxon>Streptophyta</taxon>
        <taxon>Embryophyta</taxon>
        <taxon>Tracheophyta</taxon>
        <taxon>Spermatophyta</taxon>
        <taxon>Magnoliopsida</taxon>
        <taxon>eudicotyledons</taxon>
        <taxon>Gunneridae</taxon>
        <taxon>Pentapetalae</taxon>
        <taxon>asterids</taxon>
        <taxon>lamiids</taxon>
        <taxon>Lamiales</taxon>
        <taxon>Oleaceae</taxon>
        <taxon>Oleeae</taxon>
        <taxon>Olea</taxon>
    </lineage>
</organism>
<name>A0A8S0TB82_OLEEU</name>
<evidence type="ECO:0000259" key="4">
    <source>
        <dbReference type="PROSITE" id="PS50166"/>
    </source>
</evidence>
<dbReference type="Gene3D" id="1.25.10.10">
    <property type="entry name" value="Leucine-rich Repeat Variant"/>
    <property type="match status" value="1"/>
</dbReference>
<comment type="caution">
    <text evidence="5">The sequence shown here is derived from an EMBL/GenBank/DDBJ whole genome shotgun (WGS) entry which is preliminary data.</text>
</comment>
<dbReference type="Pfam" id="PF03810">
    <property type="entry name" value="IBN_N"/>
    <property type="match status" value="1"/>
</dbReference>
<evidence type="ECO:0000256" key="3">
    <source>
        <dbReference type="ARBA" id="ARBA00023242"/>
    </source>
</evidence>
<feature type="non-terminal residue" evidence="5">
    <location>
        <position position="217"/>
    </location>
</feature>
<dbReference type="GO" id="GO:0006606">
    <property type="term" value="P:protein import into nucleus"/>
    <property type="evidence" value="ECO:0007669"/>
    <property type="project" value="TreeGrafter"/>
</dbReference>
<dbReference type="OrthoDB" id="361693at2759"/>
<dbReference type="GO" id="GO:0005829">
    <property type="term" value="C:cytosol"/>
    <property type="evidence" value="ECO:0007669"/>
    <property type="project" value="TreeGrafter"/>
</dbReference>
<evidence type="ECO:0000313" key="5">
    <source>
        <dbReference type="EMBL" id="CAA3002258.1"/>
    </source>
</evidence>
<dbReference type="PANTHER" id="PTHR10997">
    <property type="entry name" value="IMPORTIN-7, 8, 11"/>
    <property type="match status" value="1"/>
</dbReference>
<dbReference type="GO" id="GO:0005635">
    <property type="term" value="C:nuclear envelope"/>
    <property type="evidence" value="ECO:0007669"/>
    <property type="project" value="TreeGrafter"/>
</dbReference>